<dbReference type="AlphaFoldDB" id="A0AAD9DDW9"/>
<reference evidence="1" key="1">
    <citation type="submission" date="2023-06" db="EMBL/GenBank/DDBJ databases">
        <title>Survivors Of The Sea: Transcriptome response of Skeletonema marinoi to long-term dormancy.</title>
        <authorList>
            <person name="Pinder M.I.M."/>
            <person name="Kourtchenko O."/>
            <person name="Robertson E.K."/>
            <person name="Larsson T."/>
            <person name="Maumus F."/>
            <person name="Osuna-Cruz C.M."/>
            <person name="Vancaester E."/>
            <person name="Stenow R."/>
            <person name="Vandepoele K."/>
            <person name="Ploug H."/>
            <person name="Bruchert V."/>
            <person name="Godhe A."/>
            <person name="Topel M."/>
        </authorList>
    </citation>
    <scope>NUCLEOTIDE SEQUENCE</scope>
    <source>
        <strain evidence="1">R05AC</strain>
    </source>
</reference>
<dbReference type="PANTHER" id="PTHR43642:SF1">
    <property type="entry name" value="HYBRID SIGNAL TRANSDUCTION HISTIDINE KINASE G"/>
    <property type="match status" value="1"/>
</dbReference>
<dbReference type="InterPro" id="IPR011990">
    <property type="entry name" value="TPR-like_helical_dom_sf"/>
</dbReference>
<dbReference type="Proteomes" id="UP001224775">
    <property type="component" value="Unassembled WGS sequence"/>
</dbReference>
<sequence>MPLIPLKIIQISLAYGMSPRAPIGFAQYGNFLALVRDEFEEGYRYVKFALSLMKKIPSRAYAGSVMFHANYTKVHVEPMQSVIECYLDAYLASMKSGNPYAIGCSYVYNTFCFWSGKELKAVVSSMKETIMESKYQKNLLVRALMLPTFRMALRLMGQSGAPQQDHDINTSDEARNEDDITGKHVLHLRAVFFVRLSQALIFRELDEARDAAKEYFSIGEVGCKFAVTTIPSFFMKLYSGLVSFWIGREINDKKKESMKWLARGVACKDEIEKLAASASKWNFQNSEYNSLHDHYLSSNSTSHLALSFCTSTEVYLLQAEEQFCRMNFEEAEKLYDAAILTSKAHKFLNEEALANELAGHFYLETGRRDRSVHYFSQAFEKYNEWGAAAKANMLTKYLDVKLK</sequence>
<keyword evidence="2" id="KW-1185">Reference proteome</keyword>
<accession>A0AAD9DDW9</accession>
<gene>
    <name evidence="1" type="ORF">QTG54_006765</name>
</gene>
<feature type="non-terminal residue" evidence="1">
    <location>
        <position position="1"/>
    </location>
</feature>
<organism evidence="1 2">
    <name type="scientific">Skeletonema marinoi</name>
    <dbReference type="NCBI Taxonomy" id="267567"/>
    <lineage>
        <taxon>Eukaryota</taxon>
        <taxon>Sar</taxon>
        <taxon>Stramenopiles</taxon>
        <taxon>Ochrophyta</taxon>
        <taxon>Bacillariophyta</taxon>
        <taxon>Coscinodiscophyceae</taxon>
        <taxon>Thalassiosirophycidae</taxon>
        <taxon>Thalassiosirales</taxon>
        <taxon>Skeletonemataceae</taxon>
        <taxon>Skeletonema</taxon>
        <taxon>Skeletonema marinoi-dohrnii complex</taxon>
    </lineage>
</organism>
<dbReference type="SUPFAM" id="SSF48452">
    <property type="entry name" value="TPR-like"/>
    <property type="match status" value="1"/>
</dbReference>
<comment type="caution">
    <text evidence="1">The sequence shown here is derived from an EMBL/GenBank/DDBJ whole genome shotgun (WGS) entry which is preliminary data.</text>
</comment>
<dbReference type="InterPro" id="IPR053159">
    <property type="entry name" value="Hybrid_Histidine_Kinase"/>
</dbReference>
<dbReference type="EMBL" id="JATAAI010000011">
    <property type="protein sequence ID" value="KAK1742200.1"/>
    <property type="molecule type" value="Genomic_DNA"/>
</dbReference>
<dbReference type="PANTHER" id="PTHR43642">
    <property type="entry name" value="HYBRID SIGNAL TRANSDUCTION HISTIDINE KINASE G"/>
    <property type="match status" value="1"/>
</dbReference>
<proteinExistence type="predicted"/>
<evidence type="ECO:0000313" key="2">
    <source>
        <dbReference type="Proteomes" id="UP001224775"/>
    </source>
</evidence>
<evidence type="ECO:0000313" key="1">
    <source>
        <dbReference type="EMBL" id="KAK1742200.1"/>
    </source>
</evidence>
<name>A0AAD9DDW9_9STRA</name>
<protein>
    <submittedName>
        <fullName evidence="1">ATPase</fullName>
    </submittedName>
</protein>